<dbReference type="EC" id="2.4.2.-" evidence="5"/>
<dbReference type="Pfam" id="PF00644">
    <property type="entry name" value="PARP"/>
    <property type="match status" value="1"/>
</dbReference>
<dbReference type="PANTHER" id="PTHR10459:SF60">
    <property type="entry name" value="POLY [ADP-RIBOSE] POLYMERASE 2"/>
    <property type="match status" value="1"/>
</dbReference>
<dbReference type="InterPro" id="IPR050800">
    <property type="entry name" value="ARTD/PARP"/>
</dbReference>
<dbReference type="PROSITE" id="PS51059">
    <property type="entry name" value="PARP_CATALYTIC"/>
    <property type="match status" value="1"/>
</dbReference>
<evidence type="ECO:0000256" key="3">
    <source>
        <dbReference type="ARBA" id="ARBA00023027"/>
    </source>
</evidence>
<dbReference type="OrthoDB" id="2017365at2759"/>
<organism evidence="7 8">
    <name type="scientific">Albugo candida</name>
    <dbReference type="NCBI Taxonomy" id="65357"/>
    <lineage>
        <taxon>Eukaryota</taxon>
        <taxon>Sar</taxon>
        <taxon>Stramenopiles</taxon>
        <taxon>Oomycota</taxon>
        <taxon>Peronosporomycetes</taxon>
        <taxon>Albuginales</taxon>
        <taxon>Albuginaceae</taxon>
        <taxon>Albugo</taxon>
    </lineage>
</organism>
<dbReference type="GO" id="GO:0006302">
    <property type="term" value="P:double-strand break repair"/>
    <property type="evidence" value="ECO:0007669"/>
    <property type="project" value="TreeGrafter"/>
</dbReference>
<dbReference type="PANTHER" id="PTHR10459">
    <property type="entry name" value="DNA LIGASE"/>
    <property type="match status" value="1"/>
</dbReference>
<dbReference type="GO" id="GO:1990404">
    <property type="term" value="F:NAD+-protein mono-ADP-ribosyltransferase activity"/>
    <property type="evidence" value="ECO:0007669"/>
    <property type="project" value="TreeGrafter"/>
</dbReference>
<reference evidence="7 8" key="1">
    <citation type="submission" date="2012-05" db="EMBL/GenBank/DDBJ databases">
        <title>Recombination and specialization in a pathogen metapopulation.</title>
        <authorList>
            <person name="Gardiner A."/>
            <person name="Kemen E."/>
            <person name="Schultz-Larsen T."/>
            <person name="MacLean D."/>
            <person name="Van Oosterhout C."/>
            <person name="Jones J.D.G."/>
        </authorList>
    </citation>
    <scope>NUCLEOTIDE SEQUENCE [LARGE SCALE GENOMIC DNA]</scope>
    <source>
        <strain evidence="7 8">Ac Nc2</strain>
    </source>
</reference>
<dbReference type="AlphaFoldDB" id="A0A024FV36"/>
<dbReference type="Gene3D" id="3.90.228.10">
    <property type="match status" value="1"/>
</dbReference>
<evidence type="ECO:0000313" key="7">
    <source>
        <dbReference type="EMBL" id="CCI11008.1"/>
    </source>
</evidence>
<evidence type="ECO:0000259" key="6">
    <source>
        <dbReference type="PROSITE" id="PS51059"/>
    </source>
</evidence>
<comment type="catalytic activity">
    <reaction evidence="4">
        <text>NAD(+) + (ADP-D-ribosyl)n-acceptor = nicotinamide + (ADP-D-ribosyl)n+1-acceptor + H(+).</text>
        <dbReference type="EC" id="2.4.2.30"/>
    </reaction>
</comment>
<dbReference type="GO" id="GO:0005730">
    <property type="term" value="C:nucleolus"/>
    <property type="evidence" value="ECO:0007669"/>
    <property type="project" value="TreeGrafter"/>
</dbReference>
<evidence type="ECO:0000313" key="8">
    <source>
        <dbReference type="Proteomes" id="UP000053237"/>
    </source>
</evidence>
<keyword evidence="1 5" id="KW-0328">Glycosyltransferase</keyword>
<accession>A0A024FV36</accession>
<evidence type="ECO:0000256" key="2">
    <source>
        <dbReference type="ARBA" id="ARBA00022679"/>
    </source>
</evidence>
<protein>
    <recommendedName>
        <fullName evidence="5">Poly [ADP-ribose] polymerase</fullName>
        <shortName evidence="5">PARP</shortName>
        <ecNumber evidence="5">2.4.2.-</ecNumber>
    </recommendedName>
</protein>
<keyword evidence="3 5" id="KW-0520">NAD</keyword>
<evidence type="ECO:0000256" key="4">
    <source>
        <dbReference type="ARBA" id="ARBA00033987"/>
    </source>
</evidence>
<sequence>MDTQSKSKRDVARNILCEHSDILGLLCLITSKRRCSSHLDWLWPFDNYRRLSKFGARQIWRKLAYILEQLATRVDEKKINEYSVQLIELLPELEFLFDRIDCLCKVGFILDALKKYFSAPNTTFEVNRMALRNFVDEYFTQLQCDLRPLSENSVEFTRITDYWKLGQPCEEWKVVNAYRIRNKIESRAYLKLNNRKLLWHASSGNNWVPIFRYGLCIERANLGLYGVGVYFADMACKSFNYSHDLGSVSNPTRLLLLCEVALGRTKRLKKPDPTAANYVNEPLRPSDRYNSCCSNGTFAKNLDGVVDESGAIWPTRQSHNVLNAEPTEYIIYDNTQAKMRYLVQIEKAWDEGVYSGIDDSEY</sequence>
<dbReference type="SUPFAM" id="SSF56399">
    <property type="entry name" value="ADP-ribosylation"/>
    <property type="match status" value="1"/>
</dbReference>
<comment type="caution">
    <text evidence="7">The sequence shown here is derived from an EMBL/GenBank/DDBJ whole genome shotgun (WGS) entry which is preliminary data.</text>
</comment>
<dbReference type="STRING" id="65357.A0A024FV36"/>
<evidence type="ECO:0000256" key="1">
    <source>
        <dbReference type="ARBA" id="ARBA00022676"/>
    </source>
</evidence>
<dbReference type="GO" id="GO:0003950">
    <property type="term" value="F:NAD+ poly-ADP-ribosyltransferase activity"/>
    <property type="evidence" value="ECO:0007669"/>
    <property type="project" value="UniProtKB-UniRule"/>
</dbReference>
<gene>
    <name evidence="7" type="ORF">BN9_122070</name>
</gene>
<name>A0A024FV36_9STRA</name>
<dbReference type="InterPro" id="IPR012317">
    <property type="entry name" value="Poly(ADP-ribose)pol_cat_dom"/>
</dbReference>
<keyword evidence="8" id="KW-1185">Reference proteome</keyword>
<keyword evidence="2 5" id="KW-0808">Transferase</keyword>
<evidence type="ECO:0000256" key="5">
    <source>
        <dbReference type="RuleBase" id="RU362114"/>
    </source>
</evidence>
<dbReference type="GO" id="GO:0070212">
    <property type="term" value="P:protein poly-ADP-ribosylation"/>
    <property type="evidence" value="ECO:0007669"/>
    <property type="project" value="TreeGrafter"/>
</dbReference>
<feature type="domain" description="PARP catalytic" evidence="6">
    <location>
        <begin position="133"/>
        <end position="354"/>
    </location>
</feature>
<dbReference type="InParanoid" id="A0A024FV36"/>
<proteinExistence type="predicted"/>
<dbReference type="EMBL" id="CAIX01000504">
    <property type="protein sequence ID" value="CCI11008.1"/>
    <property type="molecule type" value="Genomic_DNA"/>
</dbReference>
<dbReference type="Proteomes" id="UP000053237">
    <property type="component" value="Unassembled WGS sequence"/>
</dbReference>